<sequence>MTEKSGVNLESRREALYSLMLNAEREEALGLLLEHAGAHGFQAAVNVLLEPVLERIGEAWHLENLSLAQGYVAGKIAEDLLVAAAESGGDLPLDVKGPVVLGNVEDDYHSLGRKMVAVFLRAAGWKVIDLGNDVTPQNFIAAALEHDARVVGVSAMMLTTAENIRALRTEIDAQGLRGKVQLAVGGAVFKLRPELTLEVGGDGTASSAIQAPELFDRLWAKSLETDGI</sequence>
<dbReference type="PANTHER" id="PTHR45833:SF1">
    <property type="entry name" value="METHIONINE SYNTHASE"/>
    <property type="match status" value="1"/>
</dbReference>
<dbReference type="RefSeq" id="WP_015774280.1">
    <property type="nucleotide sequence ID" value="NC_013173.1"/>
</dbReference>
<evidence type="ECO:0000313" key="5">
    <source>
        <dbReference type="Proteomes" id="UP000002216"/>
    </source>
</evidence>
<keyword evidence="2" id="KW-0170">Cobalt</keyword>
<gene>
    <name evidence="4" type="ordered locus">Dbac_2104</name>
</gene>
<dbReference type="Gene3D" id="3.40.50.280">
    <property type="entry name" value="Cobalamin-binding domain"/>
    <property type="match status" value="1"/>
</dbReference>
<dbReference type="eggNOG" id="COG5012">
    <property type="taxonomic scope" value="Bacteria"/>
</dbReference>
<dbReference type="PROSITE" id="PS51332">
    <property type="entry name" value="B12_BINDING"/>
    <property type="match status" value="1"/>
</dbReference>
<dbReference type="EMBL" id="CP001629">
    <property type="protein sequence ID" value="ACU90189.1"/>
    <property type="molecule type" value="Genomic_DNA"/>
</dbReference>
<dbReference type="HOGENOM" id="CLU_082102_2_0_7"/>
<dbReference type="GO" id="GO:0031419">
    <property type="term" value="F:cobalamin binding"/>
    <property type="evidence" value="ECO:0007669"/>
    <property type="project" value="InterPro"/>
</dbReference>
<dbReference type="AlphaFoldDB" id="C7LNW5"/>
<dbReference type="InterPro" id="IPR036724">
    <property type="entry name" value="Cobalamin-bd_sf"/>
</dbReference>
<dbReference type="KEGG" id="dba:Dbac_2104"/>
<evidence type="ECO:0000259" key="3">
    <source>
        <dbReference type="PROSITE" id="PS51332"/>
    </source>
</evidence>
<dbReference type="InterPro" id="IPR050554">
    <property type="entry name" value="Met_Synthase/Corrinoid"/>
</dbReference>
<evidence type="ECO:0000256" key="1">
    <source>
        <dbReference type="ARBA" id="ARBA00022723"/>
    </source>
</evidence>
<keyword evidence="1" id="KW-0479">Metal-binding</keyword>
<dbReference type="GO" id="GO:0050667">
    <property type="term" value="P:homocysteine metabolic process"/>
    <property type="evidence" value="ECO:0007669"/>
    <property type="project" value="TreeGrafter"/>
</dbReference>
<keyword evidence="5" id="KW-1185">Reference proteome</keyword>
<dbReference type="InterPro" id="IPR036594">
    <property type="entry name" value="Meth_synthase_dom"/>
</dbReference>
<dbReference type="InterPro" id="IPR006158">
    <property type="entry name" value="Cobalamin-bd"/>
</dbReference>
<dbReference type="GO" id="GO:0008705">
    <property type="term" value="F:methionine synthase activity"/>
    <property type="evidence" value="ECO:0007669"/>
    <property type="project" value="TreeGrafter"/>
</dbReference>
<dbReference type="OrthoDB" id="5419165at2"/>
<dbReference type="Proteomes" id="UP000002216">
    <property type="component" value="Chromosome"/>
</dbReference>
<evidence type="ECO:0000313" key="4">
    <source>
        <dbReference type="EMBL" id="ACU90189.1"/>
    </source>
</evidence>
<dbReference type="GO" id="GO:0046653">
    <property type="term" value="P:tetrahydrofolate metabolic process"/>
    <property type="evidence" value="ECO:0007669"/>
    <property type="project" value="TreeGrafter"/>
</dbReference>
<accession>C7LNW5</accession>
<feature type="domain" description="B12-binding" evidence="3">
    <location>
        <begin position="96"/>
        <end position="228"/>
    </location>
</feature>
<dbReference type="SUPFAM" id="SSF52242">
    <property type="entry name" value="Cobalamin (vitamin B12)-binding domain"/>
    <property type="match status" value="1"/>
</dbReference>
<reference evidence="4 5" key="1">
    <citation type="journal article" date="2009" name="Stand. Genomic Sci.">
        <title>Complete genome sequence of Desulfomicrobium baculatum type strain (X).</title>
        <authorList>
            <person name="Copeland A."/>
            <person name="Spring S."/>
            <person name="Goker M."/>
            <person name="Schneider S."/>
            <person name="Lapidus A."/>
            <person name="Del Rio T.G."/>
            <person name="Tice H."/>
            <person name="Cheng J.F."/>
            <person name="Chen F."/>
            <person name="Nolan M."/>
            <person name="Bruce D."/>
            <person name="Goodwin L."/>
            <person name="Pitluck S."/>
            <person name="Ivanova N."/>
            <person name="Mavrommatis K."/>
            <person name="Ovchinnikova G."/>
            <person name="Pati A."/>
            <person name="Chen A."/>
            <person name="Palaniappan K."/>
            <person name="Land M."/>
            <person name="Hauser L."/>
            <person name="Chang Y.J."/>
            <person name="Jeffries C.C."/>
            <person name="Meincke L."/>
            <person name="Sims D."/>
            <person name="Brettin T."/>
            <person name="Detter J.C."/>
            <person name="Han C."/>
            <person name="Chain P."/>
            <person name="Bristow J."/>
            <person name="Eisen J.A."/>
            <person name="Markowitz V."/>
            <person name="Hugenholtz P."/>
            <person name="Kyrpides N.C."/>
            <person name="Klenk H.P."/>
            <person name="Lucas S."/>
        </authorList>
    </citation>
    <scope>NUCLEOTIDE SEQUENCE [LARGE SCALE GENOMIC DNA]</scope>
    <source>
        <strain evidence="5">DSM 4028 / VKM B-1378 / X</strain>
    </source>
</reference>
<dbReference type="STRING" id="525897.Dbac_2104"/>
<proteinExistence type="predicted"/>
<dbReference type="GO" id="GO:0005829">
    <property type="term" value="C:cytosol"/>
    <property type="evidence" value="ECO:0007669"/>
    <property type="project" value="TreeGrafter"/>
</dbReference>
<dbReference type="Gene3D" id="1.10.1240.10">
    <property type="entry name" value="Methionine synthase domain"/>
    <property type="match status" value="1"/>
</dbReference>
<dbReference type="PANTHER" id="PTHR45833">
    <property type="entry name" value="METHIONINE SYNTHASE"/>
    <property type="match status" value="1"/>
</dbReference>
<organism evidence="4 5">
    <name type="scientific">Desulfomicrobium baculatum (strain DSM 4028 / VKM B-1378 / X)</name>
    <name type="common">Desulfovibrio baculatus</name>
    <dbReference type="NCBI Taxonomy" id="525897"/>
    <lineage>
        <taxon>Bacteria</taxon>
        <taxon>Pseudomonadati</taxon>
        <taxon>Thermodesulfobacteriota</taxon>
        <taxon>Desulfovibrionia</taxon>
        <taxon>Desulfovibrionales</taxon>
        <taxon>Desulfomicrobiaceae</taxon>
        <taxon>Desulfomicrobium</taxon>
    </lineage>
</organism>
<dbReference type="GO" id="GO:0046872">
    <property type="term" value="F:metal ion binding"/>
    <property type="evidence" value="ECO:0007669"/>
    <property type="project" value="UniProtKB-KW"/>
</dbReference>
<dbReference type="Pfam" id="PF02310">
    <property type="entry name" value="B12-binding"/>
    <property type="match status" value="1"/>
</dbReference>
<evidence type="ECO:0000256" key="2">
    <source>
        <dbReference type="ARBA" id="ARBA00023285"/>
    </source>
</evidence>
<protein>
    <submittedName>
        <fullName evidence="4">Cobalamin B12-binding domain protein</fullName>
    </submittedName>
</protein>
<name>C7LNW5_DESBD</name>